<dbReference type="EMBL" id="OC927771">
    <property type="protein sequence ID" value="CAD7657410.1"/>
    <property type="molecule type" value="Genomic_DNA"/>
</dbReference>
<evidence type="ECO:0000256" key="6">
    <source>
        <dbReference type="ARBA" id="ARBA00023180"/>
    </source>
</evidence>
<keyword evidence="9" id="KW-1185">Reference proteome</keyword>
<protein>
    <recommendedName>
        <fullName evidence="7">Phospholipase B-like</fullName>
        <ecNumber evidence="7">3.1.1.-</ecNumber>
    </recommendedName>
</protein>
<keyword evidence="6" id="KW-0325">Glycoprotein</keyword>
<evidence type="ECO:0000313" key="9">
    <source>
        <dbReference type="Proteomes" id="UP000728032"/>
    </source>
</evidence>
<dbReference type="AlphaFoldDB" id="A0A7R9MCD0"/>
<comment type="similarity">
    <text evidence="1 7">Belongs to the phospholipase B-like family.</text>
</comment>
<proteinExistence type="inferred from homology"/>
<dbReference type="InterPro" id="IPR007000">
    <property type="entry name" value="PLipase_B-like"/>
</dbReference>
<reference evidence="8" key="1">
    <citation type="submission" date="2020-11" db="EMBL/GenBank/DDBJ databases">
        <authorList>
            <person name="Tran Van P."/>
        </authorList>
    </citation>
    <scope>NUCLEOTIDE SEQUENCE</scope>
</reference>
<keyword evidence="2" id="KW-0732">Signal</keyword>
<dbReference type="PANTHER" id="PTHR12370">
    <property type="entry name" value="PHOSPHOLIPASE B-RELATED"/>
    <property type="match status" value="1"/>
</dbReference>
<evidence type="ECO:0000256" key="3">
    <source>
        <dbReference type="ARBA" id="ARBA00022801"/>
    </source>
</evidence>
<sequence length="587" mass="67638">MKHITVAIIFTIVAIKCVLSFKYNYITSDGIIHLNVTYNETIIDLPEDAVALLIYENNVNKTGWANLELRTYDGFPDEVQSYMGGVIEGYITGQLIHMSYRNIIEGICDQKTQICKSFKEFVKNNTKFVETMISKHKDDYWHQLSLIYQQINGLEKGYELWKVENDIKNATETQYMRYELWKVENDIKNATETQYMSEIFWLNLWTETASLARIVSPNSTVHHSDHCSAIVKPLADGSDLFVSHNSWTPYQAMLRVLKKYSFAFNTLQSNRTKPIAGHSVTFSSYPGLVFSVDDFYVISSGLVVQETTNGNYNQSLYRHIRADNVIFEFIRNVVSNRLAESGKEWTQLFSPYNSGTYDNQFMIVDYKLFKRGTKVSDLANDLLWIVEQMPDIIHAADVTPVLRAQGYWASYNVPYFPDIYQMSGTADMFRKFGPFYSHNSTARALIFRRDESKVTDLQTLYSLMRYNDFKRDPLSQCQTYNKQCIPPYSADLTIAARNDLNEVTGSYAIPEWSHDLEGAIDAKMTTSTMVWDLEMLAVSGPTDAQQPPFQWSTSGFKGNHFGHPDTFHFKPIYVKWFPKTYETADDV</sequence>
<dbReference type="GO" id="GO:0004620">
    <property type="term" value="F:phospholipase activity"/>
    <property type="evidence" value="ECO:0007669"/>
    <property type="project" value="InterPro"/>
</dbReference>
<evidence type="ECO:0000256" key="5">
    <source>
        <dbReference type="ARBA" id="ARBA00023098"/>
    </source>
</evidence>
<name>A0A7R9MCD0_9ACAR</name>
<accession>A0A7R9MCD0</accession>
<dbReference type="EMBL" id="CAJPVJ010012946">
    <property type="protein sequence ID" value="CAG2174596.1"/>
    <property type="molecule type" value="Genomic_DNA"/>
</dbReference>
<gene>
    <name evidence="8" type="ORF">ONB1V03_LOCUS14040</name>
</gene>
<keyword evidence="3 7" id="KW-0378">Hydrolase</keyword>
<comment type="function">
    <text evidence="7">Putative phospholipase.</text>
</comment>
<dbReference type="Gene3D" id="3.60.60.30">
    <property type="match status" value="1"/>
</dbReference>
<dbReference type="Pfam" id="PF04916">
    <property type="entry name" value="Phospholip_B"/>
    <property type="match status" value="1"/>
</dbReference>
<keyword evidence="4 7" id="KW-0442">Lipid degradation</keyword>
<evidence type="ECO:0000256" key="1">
    <source>
        <dbReference type="ARBA" id="ARBA00007835"/>
    </source>
</evidence>
<keyword evidence="5 7" id="KW-0443">Lipid metabolism</keyword>
<dbReference type="Proteomes" id="UP000728032">
    <property type="component" value="Unassembled WGS sequence"/>
</dbReference>
<dbReference type="GO" id="GO:0009395">
    <property type="term" value="P:phospholipid catabolic process"/>
    <property type="evidence" value="ECO:0007669"/>
    <property type="project" value="TreeGrafter"/>
</dbReference>
<evidence type="ECO:0000313" key="8">
    <source>
        <dbReference type="EMBL" id="CAD7657410.1"/>
    </source>
</evidence>
<evidence type="ECO:0000256" key="7">
    <source>
        <dbReference type="RuleBase" id="RU364138"/>
    </source>
</evidence>
<dbReference type="EC" id="3.1.1.-" evidence="7"/>
<dbReference type="PANTHER" id="PTHR12370:SF3">
    <property type="entry name" value="PHOSPHOLIPASE B-LIKE 2-RELATED"/>
    <property type="match status" value="1"/>
</dbReference>
<organism evidence="8">
    <name type="scientific">Oppiella nova</name>
    <dbReference type="NCBI Taxonomy" id="334625"/>
    <lineage>
        <taxon>Eukaryota</taxon>
        <taxon>Metazoa</taxon>
        <taxon>Ecdysozoa</taxon>
        <taxon>Arthropoda</taxon>
        <taxon>Chelicerata</taxon>
        <taxon>Arachnida</taxon>
        <taxon>Acari</taxon>
        <taxon>Acariformes</taxon>
        <taxon>Sarcoptiformes</taxon>
        <taxon>Oribatida</taxon>
        <taxon>Brachypylina</taxon>
        <taxon>Oppioidea</taxon>
        <taxon>Oppiidae</taxon>
        <taxon>Oppiella</taxon>
    </lineage>
</organism>
<dbReference type="GO" id="GO:0005576">
    <property type="term" value="C:extracellular region"/>
    <property type="evidence" value="ECO:0007669"/>
    <property type="project" value="TreeGrafter"/>
</dbReference>
<evidence type="ECO:0000256" key="2">
    <source>
        <dbReference type="ARBA" id="ARBA00022729"/>
    </source>
</evidence>
<evidence type="ECO:0000256" key="4">
    <source>
        <dbReference type="ARBA" id="ARBA00022963"/>
    </source>
</evidence>
<dbReference type="OrthoDB" id="443524at2759"/>